<dbReference type="InterPro" id="IPR005814">
    <property type="entry name" value="Aminotrans_3"/>
</dbReference>
<keyword evidence="7 8" id="KW-0627">Porphyrin biosynthesis</keyword>
<dbReference type="HAMAP" id="MF_00375">
    <property type="entry name" value="HemL_aminotrans_3"/>
    <property type="match status" value="1"/>
</dbReference>
<keyword evidence="10" id="KW-1185">Reference proteome</keyword>
<dbReference type="FunFam" id="3.40.640.10:FF:000021">
    <property type="entry name" value="Glutamate-1-semialdehyde 2,1-aminomutase"/>
    <property type="match status" value="1"/>
</dbReference>
<gene>
    <name evidence="8" type="primary">hemL</name>
    <name evidence="9" type="ORF">EDC37_101173</name>
</gene>
<dbReference type="CDD" id="cd00610">
    <property type="entry name" value="OAT_like"/>
    <property type="match status" value="1"/>
</dbReference>
<dbReference type="InterPro" id="IPR015421">
    <property type="entry name" value="PyrdxlP-dep_Trfase_major"/>
</dbReference>
<dbReference type="PROSITE" id="PS00600">
    <property type="entry name" value="AA_TRANSFER_CLASS_3"/>
    <property type="match status" value="1"/>
</dbReference>
<dbReference type="PANTHER" id="PTHR43713">
    <property type="entry name" value="GLUTAMATE-1-SEMIALDEHYDE 2,1-AMINOMUTASE"/>
    <property type="match status" value="1"/>
</dbReference>
<dbReference type="InterPro" id="IPR004639">
    <property type="entry name" value="4pyrrol_synth_GluAld_NH2Trfase"/>
</dbReference>
<dbReference type="NCBIfam" id="NF000818">
    <property type="entry name" value="PRK00062.1"/>
    <property type="match status" value="1"/>
</dbReference>
<dbReference type="Gene3D" id="3.40.640.10">
    <property type="entry name" value="Type I PLP-dependent aspartate aminotransferase-like (Major domain)"/>
    <property type="match status" value="1"/>
</dbReference>
<dbReference type="GO" id="GO:0030170">
    <property type="term" value="F:pyridoxal phosphate binding"/>
    <property type="evidence" value="ECO:0007669"/>
    <property type="project" value="InterPro"/>
</dbReference>
<dbReference type="InterPro" id="IPR015422">
    <property type="entry name" value="PyrdxlP-dep_Trfase_small"/>
</dbReference>
<sequence length="474" mass="50855">MNGAGNLYFELIRAECYNIGSVWYSNKAKKVGEYMLHLDKSQAAFREAKTLMPGGVNSPVRSYKNVDCDPPFIDHAKGSKIYDIDGNEYIDYVGSWGPMVVGHAHPQVVIALQKAVEKGTSYGAPTVLESDLAKLVMSVYPSIEKIRMVNSGTEATMSALRVARGYTGRDKIVKFIGCYHGHGDSLLVKAGSGAATFGVPDSPGVTKGTAQDTITVPYNDSAAVTKVLEEQGDEIAAVIVEPVAGNMGLVLPKQGYLRTLRELTQKHGIVLIFDEVMCGFRASLGGAQAAYGIVPDMTCLGKIIGGGLPVAAYGGKREIMDMVAPEGPVYQAGTLSGNPLAMTAGIVTLSLLTADPEDGQPDYSRVLTLKTKKLLLSMQASAKEAGVKIQAHQAGSMFGIFFNDKDVYDYETSAASDQEAFKVYFKSMLEQGIYIAPSQFETLFMSGAHSDEDIEKTEAAARNAFKAVAQFKNK</sequence>
<evidence type="ECO:0000256" key="4">
    <source>
        <dbReference type="ARBA" id="ARBA00008981"/>
    </source>
</evidence>
<proteinExistence type="inferred from homology"/>
<evidence type="ECO:0000313" key="9">
    <source>
        <dbReference type="EMBL" id="TCS82001.1"/>
    </source>
</evidence>
<evidence type="ECO:0000256" key="1">
    <source>
        <dbReference type="ARBA" id="ARBA00001579"/>
    </source>
</evidence>
<comment type="caution">
    <text evidence="9">The sequence shown here is derived from an EMBL/GenBank/DDBJ whole genome shotgun (WGS) entry which is preliminary data.</text>
</comment>
<keyword evidence="8" id="KW-0963">Cytoplasm</keyword>
<dbReference type="GO" id="GO:0008483">
    <property type="term" value="F:transaminase activity"/>
    <property type="evidence" value="ECO:0007669"/>
    <property type="project" value="InterPro"/>
</dbReference>
<comment type="subcellular location">
    <subcellularLocation>
        <location evidence="8">Cytoplasm</location>
    </subcellularLocation>
</comment>
<dbReference type="Pfam" id="PF00202">
    <property type="entry name" value="Aminotran_3"/>
    <property type="match status" value="1"/>
</dbReference>
<evidence type="ECO:0000256" key="8">
    <source>
        <dbReference type="HAMAP-Rule" id="MF_00375"/>
    </source>
</evidence>
<keyword evidence="5 8" id="KW-0663">Pyridoxal phosphate</keyword>
<comment type="subunit">
    <text evidence="8">Homodimer.</text>
</comment>
<dbReference type="PANTHER" id="PTHR43713:SF3">
    <property type="entry name" value="GLUTAMATE-1-SEMIALDEHYDE 2,1-AMINOMUTASE 1, CHLOROPLASTIC-RELATED"/>
    <property type="match status" value="1"/>
</dbReference>
<comment type="catalytic activity">
    <reaction evidence="1 8">
        <text>(S)-4-amino-5-oxopentanoate = 5-aminolevulinate</text>
        <dbReference type="Rhea" id="RHEA:14265"/>
        <dbReference type="ChEBI" id="CHEBI:57501"/>
        <dbReference type="ChEBI" id="CHEBI:356416"/>
        <dbReference type="EC" id="5.4.3.8"/>
    </reaction>
</comment>
<dbReference type="UniPathway" id="UPA00251">
    <property type="reaction ID" value="UER00317"/>
</dbReference>
<dbReference type="GO" id="GO:0006782">
    <property type="term" value="P:protoporphyrinogen IX biosynthetic process"/>
    <property type="evidence" value="ECO:0007669"/>
    <property type="project" value="UniProtKB-UniRule"/>
</dbReference>
<dbReference type="NCBIfam" id="TIGR00713">
    <property type="entry name" value="hemL"/>
    <property type="match status" value="1"/>
</dbReference>
<name>A0A4R3KH52_9FIRM</name>
<dbReference type="InterPro" id="IPR015424">
    <property type="entry name" value="PyrdxlP-dep_Trfase"/>
</dbReference>
<dbReference type="Gene3D" id="3.90.1150.10">
    <property type="entry name" value="Aspartate Aminotransferase, domain 1"/>
    <property type="match status" value="1"/>
</dbReference>
<evidence type="ECO:0000256" key="5">
    <source>
        <dbReference type="ARBA" id="ARBA00022898"/>
    </source>
</evidence>
<comment type="cofactor">
    <cofactor evidence="2 8">
        <name>pyridoxal 5'-phosphate</name>
        <dbReference type="ChEBI" id="CHEBI:597326"/>
    </cofactor>
</comment>
<dbReference type="GO" id="GO:0042286">
    <property type="term" value="F:glutamate-1-semialdehyde 2,1-aminomutase activity"/>
    <property type="evidence" value="ECO:0007669"/>
    <property type="project" value="UniProtKB-UniRule"/>
</dbReference>
<protein>
    <recommendedName>
        <fullName evidence="8">Glutamate-1-semialdehyde 2,1-aminomutase</fullName>
        <shortName evidence="8">GSA</shortName>
        <ecNumber evidence="8">5.4.3.8</ecNumber>
    </recommendedName>
    <alternativeName>
        <fullName evidence="8">Glutamate-1-semialdehyde aminotransferase</fullName>
        <shortName evidence="8">GSA-AT</shortName>
    </alternativeName>
</protein>
<dbReference type="GO" id="GO:0005737">
    <property type="term" value="C:cytoplasm"/>
    <property type="evidence" value="ECO:0007669"/>
    <property type="project" value="UniProtKB-SubCell"/>
</dbReference>
<evidence type="ECO:0000256" key="2">
    <source>
        <dbReference type="ARBA" id="ARBA00001933"/>
    </source>
</evidence>
<dbReference type="SUPFAM" id="SSF53383">
    <property type="entry name" value="PLP-dependent transferases"/>
    <property type="match status" value="1"/>
</dbReference>
<comment type="pathway">
    <text evidence="3">Porphyrin-containing compound metabolism; protoporphyrin-IX biosynthesis; 5-aminolevulinate from L-glutamyl-tRNA(Glu): step 2/2.</text>
</comment>
<evidence type="ECO:0000256" key="3">
    <source>
        <dbReference type="ARBA" id="ARBA00004819"/>
    </source>
</evidence>
<reference evidence="9 10" key="1">
    <citation type="submission" date="2019-03" db="EMBL/GenBank/DDBJ databases">
        <title>Genomic Encyclopedia of Type Strains, Phase IV (KMG-IV): sequencing the most valuable type-strain genomes for metagenomic binning, comparative biology and taxonomic classification.</title>
        <authorList>
            <person name="Goeker M."/>
        </authorList>
    </citation>
    <scope>NUCLEOTIDE SEQUENCE [LARGE SCALE GENOMIC DNA]</scope>
    <source>
        <strain evidence="9 10">DSM 20467</strain>
    </source>
</reference>
<evidence type="ECO:0000256" key="6">
    <source>
        <dbReference type="ARBA" id="ARBA00023235"/>
    </source>
</evidence>
<comment type="similarity">
    <text evidence="4 8">Belongs to the class-III pyridoxal-phosphate-dependent aminotransferase family. HemL subfamily.</text>
</comment>
<evidence type="ECO:0000256" key="7">
    <source>
        <dbReference type="ARBA" id="ARBA00023244"/>
    </source>
</evidence>
<feature type="modified residue" description="N6-(pyridoxal phosphate)lysine" evidence="8">
    <location>
        <position position="302"/>
    </location>
</feature>
<dbReference type="AlphaFoldDB" id="A0A4R3KH52"/>
<dbReference type="EMBL" id="SMAA01000001">
    <property type="protein sequence ID" value="TCS82001.1"/>
    <property type="molecule type" value="Genomic_DNA"/>
</dbReference>
<evidence type="ECO:0000313" key="10">
    <source>
        <dbReference type="Proteomes" id="UP000295188"/>
    </source>
</evidence>
<dbReference type="EC" id="5.4.3.8" evidence="8"/>
<keyword evidence="6 8" id="KW-0413">Isomerase</keyword>
<organism evidence="9 10">
    <name type="scientific">Pectinatus cerevisiiphilus</name>
    <dbReference type="NCBI Taxonomy" id="86956"/>
    <lineage>
        <taxon>Bacteria</taxon>
        <taxon>Bacillati</taxon>
        <taxon>Bacillota</taxon>
        <taxon>Negativicutes</taxon>
        <taxon>Selenomonadales</taxon>
        <taxon>Selenomonadaceae</taxon>
        <taxon>Pectinatus</taxon>
    </lineage>
</organism>
<dbReference type="Proteomes" id="UP000295188">
    <property type="component" value="Unassembled WGS sequence"/>
</dbReference>
<dbReference type="InterPro" id="IPR049704">
    <property type="entry name" value="Aminotrans_3_PPA_site"/>
</dbReference>
<accession>A0A4R3KH52</accession>